<sequence length="105" mass="11516">MGNIPKVYPSYNEILRAQLGGESFSSMSASEGEDAEPAEEVAVDVEDIEVTDPLVEKTDVPTADASTEGLTESAPAVSPSKKKKKKKKNYSFFKIKCYFSLHRLL</sequence>
<evidence type="ECO:0000256" key="1">
    <source>
        <dbReference type="SAM" id="MobiDB-lite"/>
    </source>
</evidence>
<proteinExistence type="predicted"/>
<gene>
    <name evidence="2" type="ORF">F2Q70_00018059</name>
</gene>
<accession>A0A8S9HZZ1</accession>
<dbReference type="AlphaFoldDB" id="A0A8S9HZZ1"/>
<reference evidence="2" key="1">
    <citation type="submission" date="2019-12" db="EMBL/GenBank/DDBJ databases">
        <title>Genome sequencing and annotation of Brassica cretica.</title>
        <authorList>
            <person name="Studholme D.J."/>
            <person name="Sarris P.F."/>
        </authorList>
    </citation>
    <scope>NUCLEOTIDE SEQUENCE</scope>
    <source>
        <strain evidence="2">PFS-102/07</strain>
        <tissue evidence="2">Leaf</tissue>
    </source>
</reference>
<name>A0A8S9HZZ1_BRACR</name>
<protein>
    <submittedName>
        <fullName evidence="2">Uncharacterized protein</fullName>
    </submittedName>
</protein>
<organism evidence="2">
    <name type="scientific">Brassica cretica</name>
    <name type="common">Mustard</name>
    <dbReference type="NCBI Taxonomy" id="69181"/>
    <lineage>
        <taxon>Eukaryota</taxon>
        <taxon>Viridiplantae</taxon>
        <taxon>Streptophyta</taxon>
        <taxon>Embryophyta</taxon>
        <taxon>Tracheophyta</taxon>
        <taxon>Spermatophyta</taxon>
        <taxon>Magnoliopsida</taxon>
        <taxon>eudicotyledons</taxon>
        <taxon>Gunneridae</taxon>
        <taxon>Pentapetalae</taxon>
        <taxon>rosids</taxon>
        <taxon>malvids</taxon>
        <taxon>Brassicales</taxon>
        <taxon>Brassicaceae</taxon>
        <taxon>Brassiceae</taxon>
        <taxon>Brassica</taxon>
    </lineage>
</organism>
<dbReference type="EMBL" id="QGKY02001250">
    <property type="protein sequence ID" value="KAF2562582.1"/>
    <property type="molecule type" value="Genomic_DNA"/>
</dbReference>
<evidence type="ECO:0000313" key="2">
    <source>
        <dbReference type="EMBL" id="KAF2562582.1"/>
    </source>
</evidence>
<comment type="caution">
    <text evidence="2">The sequence shown here is derived from an EMBL/GenBank/DDBJ whole genome shotgun (WGS) entry which is preliminary data.</text>
</comment>
<feature type="region of interest" description="Disordered" evidence="1">
    <location>
        <begin position="54"/>
        <end position="88"/>
    </location>
</feature>